<reference evidence="1" key="1">
    <citation type="submission" date="2018-02" db="EMBL/GenBank/DDBJ databases">
        <title>Rhizophora mucronata_Transcriptome.</title>
        <authorList>
            <person name="Meera S.P."/>
            <person name="Sreeshan A."/>
            <person name="Augustine A."/>
        </authorList>
    </citation>
    <scope>NUCLEOTIDE SEQUENCE</scope>
    <source>
        <tissue evidence="1">Leaf</tissue>
    </source>
</reference>
<protein>
    <submittedName>
        <fullName evidence="1">Uncharacterized protein</fullName>
    </submittedName>
</protein>
<organism evidence="1">
    <name type="scientific">Rhizophora mucronata</name>
    <name type="common">Asiatic mangrove</name>
    <dbReference type="NCBI Taxonomy" id="61149"/>
    <lineage>
        <taxon>Eukaryota</taxon>
        <taxon>Viridiplantae</taxon>
        <taxon>Streptophyta</taxon>
        <taxon>Embryophyta</taxon>
        <taxon>Tracheophyta</taxon>
        <taxon>Spermatophyta</taxon>
        <taxon>Magnoliopsida</taxon>
        <taxon>eudicotyledons</taxon>
        <taxon>Gunneridae</taxon>
        <taxon>Pentapetalae</taxon>
        <taxon>rosids</taxon>
        <taxon>fabids</taxon>
        <taxon>Malpighiales</taxon>
        <taxon>Rhizophoraceae</taxon>
        <taxon>Rhizophora</taxon>
    </lineage>
</organism>
<sequence length="70" mass="8286">MSEVTKQNRKASLALKDKRDAMRPMGSLILHWLSLYWQELSTYSVWFTSSMLNTHFLEKIQNFTCIIENC</sequence>
<name>A0A2P2NWY6_RHIMU</name>
<dbReference type="AlphaFoldDB" id="A0A2P2NWY6"/>
<proteinExistence type="predicted"/>
<dbReference type="EMBL" id="GGEC01066397">
    <property type="protein sequence ID" value="MBX46881.1"/>
    <property type="molecule type" value="Transcribed_RNA"/>
</dbReference>
<accession>A0A2P2NWY6</accession>
<evidence type="ECO:0000313" key="1">
    <source>
        <dbReference type="EMBL" id="MBX46881.1"/>
    </source>
</evidence>